<evidence type="ECO:0000256" key="2">
    <source>
        <dbReference type="SAM" id="SignalP"/>
    </source>
</evidence>
<protein>
    <submittedName>
        <fullName evidence="3">Uncharacterized protein</fullName>
    </submittedName>
</protein>
<evidence type="ECO:0000313" key="3">
    <source>
        <dbReference type="EMBL" id="CAE7407723.1"/>
    </source>
</evidence>
<name>A0A812QX26_9DINO</name>
<comment type="caution">
    <text evidence="3">The sequence shown here is derived from an EMBL/GenBank/DDBJ whole genome shotgun (WGS) entry which is preliminary data.</text>
</comment>
<reference evidence="3" key="1">
    <citation type="submission" date="2021-02" db="EMBL/GenBank/DDBJ databases">
        <authorList>
            <person name="Dougan E. K."/>
            <person name="Rhodes N."/>
            <person name="Thang M."/>
            <person name="Chan C."/>
        </authorList>
    </citation>
    <scope>NUCLEOTIDE SEQUENCE</scope>
</reference>
<organism evidence="3 4">
    <name type="scientific">Symbiodinium natans</name>
    <dbReference type="NCBI Taxonomy" id="878477"/>
    <lineage>
        <taxon>Eukaryota</taxon>
        <taxon>Sar</taxon>
        <taxon>Alveolata</taxon>
        <taxon>Dinophyceae</taxon>
        <taxon>Suessiales</taxon>
        <taxon>Symbiodiniaceae</taxon>
        <taxon>Symbiodinium</taxon>
    </lineage>
</organism>
<keyword evidence="2" id="KW-0732">Signal</keyword>
<feature type="chain" id="PRO_5032508757" evidence="2">
    <location>
        <begin position="21"/>
        <end position="559"/>
    </location>
</feature>
<feature type="compositionally biased region" description="Acidic residues" evidence="1">
    <location>
        <begin position="364"/>
        <end position="374"/>
    </location>
</feature>
<proteinExistence type="predicted"/>
<dbReference type="EMBL" id="CAJNDS010002277">
    <property type="protein sequence ID" value="CAE7407723.1"/>
    <property type="molecule type" value="Genomic_DNA"/>
</dbReference>
<dbReference type="OrthoDB" id="10451508at2759"/>
<evidence type="ECO:0000256" key="1">
    <source>
        <dbReference type="SAM" id="MobiDB-lite"/>
    </source>
</evidence>
<feature type="region of interest" description="Disordered" evidence="1">
    <location>
        <begin position="332"/>
        <end position="415"/>
    </location>
</feature>
<sequence>MRRLLRGLLVAHILLSDVFKADEEEEEKDASSDVMEVMAWCKGVVQGLDWPAVLRLAKTECNIDAGDDELLRIGCTDVGLLSALDGLRAVLEISQLQNLVCPNGQVFLLAVSLAYAREQLTPTEVARAQVLLWRALQTNFMLDASVWPVKTHDVLYMFDQLPAPLRLGSRAASSLDASVTLVVPRCPPELVPILKERFPGFRATVGVLGKADESAKLLPESWQGFESAAAWASQGRVGGVSGGGIPTSSAFNPAVFLVAQIAYAKMPLGRLAPGDLDPEALRPVQGPLASEESFFALASRCTAGRSETDGSVAAELVRNTFIDVVVQDEDDEPLFRSSSDPSGGQRQMQLKKEAAPLMPRLETTEEASQEEEQSSDCRLATWDPDTDRMPSAQHVAVEASASPTTTASDPAPSSDDGALFRTTAVCPKLSEALGNIDHARTAPALTSTMPAVLPAPLPQTLPAGPFGYLTNPMFTLPTPILMPANMQPQAIRLSLMKQKLNTRKGGKGPLALRACGVECLGRVFPRPTVLPRLSCAMGGKNKSNSRNFILAADAACHHF</sequence>
<keyword evidence="4" id="KW-1185">Reference proteome</keyword>
<evidence type="ECO:0000313" key="4">
    <source>
        <dbReference type="Proteomes" id="UP000604046"/>
    </source>
</evidence>
<dbReference type="Proteomes" id="UP000604046">
    <property type="component" value="Unassembled WGS sequence"/>
</dbReference>
<accession>A0A812QX26</accession>
<feature type="compositionally biased region" description="Polar residues" evidence="1">
    <location>
        <begin position="336"/>
        <end position="348"/>
    </location>
</feature>
<gene>
    <name evidence="3" type="ORF">SNAT2548_LOCUS22183</name>
</gene>
<feature type="signal peptide" evidence="2">
    <location>
        <begin position="1"/>
        <end position="20"/>
    </location>
</feature>
<dbReference type="AlphaFoldDB" id="A0A812QX26"/>